<protein>
    <submittedName>
        <fullName evidence="2">Uncharacterized protein</fullName>
    </submittedName>
</protein>
<feature type="chain" id="PRO_5038887592" evidence="1">
    <location>
        <begin position="37"/>
        <end position="222"/>
    </location>
</feature>
<evidence type="ECO:0000256" key="1">
    <source>
        <dbReference type="SAM" id="SignalP"/>
    </source>
</evidence>
<dbReference type="PROSITE" id="PS51257">
    <property type="entry name" value="PROKAR_LIPOPROTEIN"/>
    <property type="match status" value="1"/>
</dbReference>
<gene>
    <name evidence="2" type="ORF">FVO59_15010</name>
</gene>
<evidence type="ECO:0000313" key="2">
    <source>
        <dbReference type="EMBL" id="QMU98808.1"/>
    </source>
</evidence>
<keyword evidence="1" id="KW-0732">Signal</keyword>
<dbReference type="EMBL" id="CP043732">
    <property type="protein sequence ID" value="QMU98808.1"/>
    <property type="molecule type" value="Genomic_DNA"/>
</dbReference>
<evidence type="ECO:0000313" key="3">
    <source>
        <dbReference type="Proteomes" id="UP000515708"/>
    </source>
</evidence>
<dbReference type="Proteomes" id="UP000515708">
    <property type="component" value="Chromosome"/>
</dbReference>
<accession>A0A7D8ANR5</accession>
<proteinExistence type="predicted"/>
<reference evidence="2 3" key="1">
    <citation type="journal article" date="2020" name="Front. Microbiol.">
        <title>Design of Bacterial Strain-Specific qPCR Assays Using NGS Data and Publicly Available Resources and Its Application to Track Biocontrol Strains.</title>
        <authorList>
            <person name="Hernandez I."/>
            <person name="Sant C."/>
            <person name="Martinez R."/>
            <person name="Fernandez C."/>
        </authorList>
    </citation>
    <scope>NUCLEOTIDE SEQUENCE [LARGE SCALE GENOMIC DNA]</scope>
    <source>
        <strain evidence="2 3">B24</strain>
    </source>
</reference>
<name>A0A7D8ANR5_9MICO</name>
<feature type="signal peptide" evidence="1">
    <location>
        <begin position="1"/>
        <end position="36"/>
    </location>
</feature>
<sequence>MFAPRTLMIMSTTTRITLLAALSLIGMLGLSGCAQAPGASAPTSGTSPRTALASAAPPEAEVVGGGTVMDTGGSVELCLGAVAESYPPQCSGVPLVGWSWTGVEGSESSGETRWGAYAVTGRYDGETFTVTRPAMLLALYDPMAPEDPTGGSPDGTSEARLVDIQERLPHLLGGAAPLGSFSERGRLWVDVLWDDGSLQRAVDAEFGEDVVVIRSAFRPVDG</sequence>
<organism evidence="2 3">
    <name type="scientific">Microbacterium esteraromaticum</name>
    <dbReference type="NCBI Taxonomy" id="57043"/>
    <lineage>
        <taxon>Bacteria</taxon>
        <taxon>Bacillati</taxon>
        <taxon>Actinomycetota</taxon>
        <taxon>Actinomycetes</taxon>
        <taxon>Micrococcales</taxon>
        <taxon>Microbacteriaceae</taxon>
        <taxon>Microbacterium</taxon>
    </lineage>
</organism>
<dbReference type="AlphaFoldDB" id="A0A7D8ANR5"/>